<feature type="region of interest" description="Disordered" evidence="1">
    <location>
        <begin position="86"/>
        <end position="138"/>
    </location>
</feature>
<evidence type="ECO:0000256" key="1">
    <source>
        <dbReference type="SAM" id="MobiDB-lite"/>
    </source>
</evidence>
<feature type="compositionally biased region" description="Polar residues" evidence="1">
    <location>
        <begin position="86"/>
        <end position="105"/>
    </location>
</feature>
<organism evidence="2 3">
    <name type="scientific">Rhizobium lusitanum</name>
    <dbReference type="NCBI Taxonomy" id="293958"/>
    <lineage>
        <taxon>Bacteria</taxon>
        <taxon>Pseudomonadati</taxon>
        <taxon>Pseudomonadota</taxon>
        <taxon>Alphaproteobacteria</taxon>
        <taxon>Hyphomicrobiales</taxon>
        <taxon>Rhizobiaceae</taxon>
        <taxon>Rhizobium/Agrobacterium group</taxon>
        <taxon>Rhizobium</taxon>
    </lineage>
</organism>
<reference evidence="2 3" key="1">
    <citation type="submission" date="2016-08" db="EMBL/GenBank/DDBJ databases">
        <authorList>
            <person name="Seilhamer J.J."/>
        </authorList>
    </citation>
    <scope>NUCLEOTIDE SEQUENCE [LARGE SCALE GENOMIC DNA]</scope>
    <source>
        <strain evidence="2 3">P1-7</strain>
    </source>
</reference>
<protein>
    <submittedName>
        <fullName evidence="2">Uncharacterized protein</fullName>
    </submittedName>
</protein>
<dbReference type="EMBL" id="FMAF01000059">
    <property type="protein sequence ID" value="SCB52943.1"/>
    <property type="molecule type" value="Genomic_DNA"/>
</dbReference>
<dbReference type="Proteomes" id="UP000199205">
    <property type="component" value="Unassembled WGS sequence"/>
</dbReference>
<proteinExistence type="predicted"/>
<dbReference type="RefSeq" id="WP_092577678.1">
    <property type="nucleotide sequence ID" value="NZ_FMAF01000059.1"/>
</dbReference>
<gene>
    <name evidence="2" type="ORF">GA0061101_1594</name>
</gene>
<sequence length="194" mass="21480">MKTQQRTFVVEFKSARRRSSMRQDSIWSGTDLKTLAREAEAEAPHLFDLNTVATTASQDGVMPAESEPAVHLDNKIETVEDEQISASLTEAEQSSPSQQGNTPTFSAVPDVKEGRPGRASPGVSRRRRQASVVHHAQNAKNAVTERLTTAQGEKSSDELVVLDEENRRLKGLLANHLRQQNKQLREMLARLVGI</sequence>
<evidence type="ECO:0000313" key="3">
    <source>
        <dbReference type="Proteomes" id="UP000199205"/>
    </source>
</evidence>
<dbReference type="AlphaFoldDB" id="A0A1C3XL05"/>
<accession>A0A1C3XL05</accession>
<name>A0A1C3XL05_9HYPH</name>
<evidence type="ECO:0000313" key="2">
    <source>
        <dbReference type="EMBL" id="SCB52943.1"/>
    </source>
</evidence>
<dbReference type="OrthoDB" id="8454019at2"/>